<evidence type="ECO:0000313" key="2">
    <source>
        <dbReference type="Proteomes" id="UP000266841"/>
    </source>
</evidence>
<protein>
    <submittedName>
        <fullName evidence="1">Uncharacterized protein</fullName>
    </submittedName>
</protein>
<keyword evidence="2" id="KW-1185">Reference proteome</keyword>
<accession>K0R3N7</accession>
<dbReference type="AlphaFoldDB" id="K0R3N7"/>
<reference evidence="1 2" key="1">
    <citation type="journal article" date="2012" name="Genome Biol.">
        <title>Genome and low-iron response of an oceanic diatom adapted to chronic iron limitation.</title>
        <authorList>
            <person name="Lommer M."/>
            <person name="Specht M."/>
            <person name="Roy A.S."/>
            <person name="Kraemer L."/>
            <person name="Andreson R."/>
            <person name="Gutowska M.A."/>
            <person name="Wolf J."/>
            <person name="Bergner S.V."/>
            <person name="Schilhabel M.B."/>
            <person name="Klostermeier U.C."/>
            <person name="Beiko R.G."/>
            <person name="Rosenstiel P."/>
            <person name="Hippler M."/>
            <person name="Laroche J."/>
        </authorList>
    </citation>
    <scope>NUCLEOTIDE SEQUENCE [LARGE SCALE GENOMIC DNA]</scope>
    <source>
        <strain evidence="1 2">CCMP1005</strain>
    </source>
</reference>
<gene>
    <name evidence="1" type="ORF">THAOC_34326</name>
</gene>
<name>K0R3N7_THAOC</name>
<comment type="caution">
    <text evidence="1">The sequence shown here is derived from an EMBL/GenBank/DDBJ whole genome shotgun (WGS) entry which is preliminary data.</text>
</comment>
<evidence type="ECO:0000313" key="1">
    <source>
        <dbReference type="EMBL" id="EJK46985.1"/>
    </source>
</evidence>
<sequence>MSSNEADDDAALGRAAFEVFANRVKSEVAGENSRLRDEVVSLEPAVDHLAHVELRLGPHYGTDRVVPVPGGLRVAELRDEGRSRREVTIPLLDAPTVPLEEVGGGNAKALVSHTLVAKFASPSPGRPDLDPVIFADSIDREKGSLSMWIPDWTYLIFLSGEVSGLSVGDIDRLAEAGGNGLMGQYLRGEGGLDSSDPTFSFQSISITDNGQFPSQTQIYESAIMMAALPREDEMQLRNLLIGDAISDQSTPEPSDDEALKATILNLQGSNEGLLEENSQLRGTKELSTKIGALISTIKITFDNEEHLFVLSDSRDHNTTLVGDSSGLNSEEDDGRYLVFAGIICLRAQKKAFHVY</sequence>
<proteinExistence type="predicted"/>
<organism evidence="1 2">
    <name type="scientific">Thalassiosira oceanica</name>
    <name type="common">Marine diatom</name>
    <dbReference type="NCBI Taxonomy" id="159749"/>
    <lineage>
        <taxon>Eukaryota</taxon>
        <taxon>Sar</taxon>
        <taxon>Stramenopiles</taxon>
        <taxon>Ochrophyta</taxon>
        <taxon>Bacillariophyta</taxon>
        <taxon>Coscinodiscophyceae</taxon>
        <taxon>Thalassiosirophycidae</taxon>
        <taxon>Thalassiosirales</taxon>
        <taxon>Thalassiosiraceae</taxon>
        <taxon>Thalassiosira</taxon>
    </lineage>
</organism>
<dbReference type="EMBL" id="AGNL01047427">
    <property type="protein sequence ID" value="EJK46985.1"/>
    <property type="molecule type" value="Genomic_DNA"/>
</dbReference>
<dbReference type="Proteomes" id="UP000266841">
    <property type="component" value="Unassembled WGS sequence"/>
</dbReference>